<dbReference type="AlphaFoldDB" id="A0A6P8HKY8"/>
<dbReference type="InParanoid" id="A0A6P8HKY8"/>
<dbReference type="GO" id="GO:0005635">
    <property type="term" value="C:nuclear envelope"/>
    <property type="evidence" value="ECO:0007669"/>
    <property type="project" value="TreeGrafter"/>
</dbReference>
<dbReference type="FunCoup" id="A0A6P8HKY8">
    <property type="interactions" value="3010"/>
</dbReference>
<reference evidence="12" key="1">
    <citation type="submission" date="2025-08" db="UniProtKB">
        <authorList>
            <consortium name="RefSeq"/>
        </authorList>
    </citation>
    <scope>IDENTIFICATION</scope>
    <source>
        <tissue evidence="12">Tentacle</tissue>
    </source>
</reference>
<dbReference type="Pfam" id="PF08506">
    <property type="entry name" value="Cse1"/>
    <property type="match status" value="1"/>
</dbReference>
<proteinExistence type="inferred from homology"/>
<comment type="similarity">
    <text evidence="3">Belongs to the XPO2/CSE1 family.</text>
</comment>
<evidence type="ECO:0000256" key="1">
    <source>
        <dbReference type="ARBA" id="ARBA00004123"/>
    </source>
</evidence>
<dbReference type="SMART" id="SM00913">
    <property type="entry name" value="IBN_N"/>
    <property type="match status" value="1"/>
</dbReference>
<dbReference type="InterPro" id="IPR001494">
    <property type="entry name" value="Importin-beta_N"/>
</dbReference>
<dbReference type="GO" id="GO:0006606">
    <property type="term" value="P:protein import into nucleus"/>
    <property type="evidence" value="ECO:0007669"/>
    <property type="project" value="TreeGrafter"/>
</dbReference>
<gene>
    <name evidence="12" type="primary">LOC116290462</name>
</gene>
<organism evidence="11 12">
    <name type="scientific">Actinia tenebrosa</name>
    <name type="common">Australian red waratah sea anemone</name>
    <dbReference type="NCBI Taxonomy" id="6105"/>
    <lineage>
        <taxon>Eukaryota</taxon>
        <taxon>Metazoa</taxon>
        <taxon>Cnidaria</taxon>
        <taxon>Anthozoa</taxon>
        <taxon>Hexacorallia</taxon>
        <taxon>Actiniaria</taxon>
        <taxon>Actiniidae</taxon>
        <taxon>Actinia</taxon>
    </lineage>
</organism>
<dbReference type="Gene3D" id="1.25.10.10">
    <property type="entry name" value="Leucine-rich Repeat Variant"/>
    <property type="match status" value="1"/>
</dbReference>
<evidence type="ECO:0000259" key="10">
    <source>
        <dbReference type="PROSITE" id="PS50166"/>
    </source>
</evidence>
<evidence type="ECO:0000256" key="8">
    <source>
        <dbReference type="ARBA" id="ARBA00023242"/>
    </source>
</evidence>
<dbReference type="RefSeq" id="XP_031553352.1">
    <property type="nucleotide sequence ID" value="XM_031697492.1"/>
</dbReference>
<evidence type="ECO:0000313" key="12">
    <source>
        <dbReference type="RefSeq" id="XP_031553352.1"/>
    </source>
</evidence>
<keyword evidence="11" id="KW-1185">Reference proteome</keyword>
<dbReference type="PANTHER" id="PTHR10997:SF8">
    <property type="entry name" value="EXPORTIN-2"/>
    <property type="match status" value="1"/>
</dbReference>
<evidence type="ECO:0000256" key="7">
    <source>
        <dbReference type="ARBA" id="ARBA00022927"/>
    </source>
</evidence>
<dbReference type="OrthoDB" id="3268246at2759"/>
<dbReference type="InterPro" id="IPR016024">
    <property type="entry name" value="ARM-type_fold"/>
</dbReference>
<dbReference type="GO" id="GO:0005829">
    <property type="term" value="C:cytosol"/>
    <property type="evidence" value="ECO:0007669"/>
    <property type="project" value="TreeGrafter"/>
</dbReference>
<sequence>MDSDLQTLVGYLQQTLSPDTTIRKQAEKFLESVEGTPNFAIMLLKITNNQNVDMTIRVCATVTFKNMVKRCWRIIEGEPIKINEADRAAVKREIVDLMLKSPEKLQKQLSDAISIIGHEDFPKKWDTLLPEMVKRLESGDFHIINGVLVTAHSLFKRYRHEFKSQELWEEIKLVLEQFAQPLTNLFKAILENANKCGGDHKTLQVIFSSILLICKLFYSLNFQDLPEHFEDNMEVWMKNFLILLSLDNKILDPEDREDASLLELVKSQICDNVALYAQKYDEEFESYLPEFVKAIWNLLITTGSHVKHDLLVSNAIQFLASVTERPNYKNLFEAQDTLQSICEKVIVPNMEFRDEDEEIFEDNPEEYIRRDIEGSDVDTRRRAACDLVRGLSKFHEQPVTAIFHHYVMVLLEQYQTSNQKNWKSKDAAIFLVTSLASKKQTAKHGTTKASEFFNLQDFYTKYIYPELERKNVDEHPVLKADSIKYVITFRSMLSREILVNTIPILMQHLKAKSMVVHTYAAHCLERLLTLKNPGGGVPITKEEVTPIVNDLIQNLFGTLTIHGSEENEYVMKAIMRTLSLLQETILPFLDPVLLKISEKLVLVAKNPSKPHFNHYLFESICCMVRTTCASNPQLVAKFELALFPIFQEILSNDVTEFLPYVFQVLSLLLEIRLDDIPEPYMQLFPLLLTPLLWERTGNIPPLVRLLQAYIQKGSKLIIASNSLDAILGVFQKLIASKLNDHEGFYLLSSMVENMDRVVLVNYIPKIFILLFHRLQSSKTTKFVKGLLEFFCLYAVKNTGTDLIDIVDGIQPKLFGTIIEKYFIPDIQKVSGDMERKICAVGITKLLCEPTATWSRYPDHWGRLLQALIQVFELPKDDSVPDDEHFIEIEDTPGYQTAYSKLIYAGKNENDPFGGGIPNAKLYLVQSLVTLSQANPGKVMPIITEKLHQDAVTFLQKYLQEAGLGLS</sequence>
<dbReference type="InterPro" id="IPR005043">
    <property type="entry name" value="XPO2_C"/>
</dbReference>
<evidence type="ECO:0000313" key="11">
    <source>
        <dbReference type="Proteomes" id="UP000515163"/>
    </source>
</evidence>
<protein>
    <recommendedName>
        <fullName evidence="4">Exportin-2</fullName>
    </recommendedName>
    <alternativeName>
        <fullName evidence="9">Importin-alpha re-exporter</fullName>
    </alternativeName>
</protein>
<accession>A0A6P8HKY8</accession>
<dbReference type="PANTHER" id="PTHR10997">
    <property type="entry name" value="IMPORTIN-7, 8, 11"/>
    <property type="match status" value="1"/>
</dbReference>
<evidence type="ECO:0000256" key="9">
    <source>
        <dbReference type="ARBA" id="ARBA00030693"/>
    </source>
</evidence>
<dbReference type="PROSITE" id="PS50166">
    <property type="entry name" value="IMPORTIN_B_NT"/>
    <property type="match status" value="1"/>
</dbReference>
<dbReference type="SUPFAM" id="SSF48371">
    <property type="entry name" value="ARM repeat"/>
    <property type="match status" value="1"/>
</dbReference>
<dbReference type="KEGG" id="aten:116290462"/>
<dbReference type="GO" id="GO:0006611">
    <property type="term" value="P:protein export from nucleus"/>
    <property type="evidence" value="ECO:0007669"/>
    <property type="project" value="TreeGrafter"/>
</dbReference>
<dbReference type="InterPro" id="IPR013713">
    <property type="entry name" value="XPO2_central"/>
</dbReference>
<dbReference type="GO" id="GO:0031267">
    <property type="term" value="F:small GTPase binding"/>
    <property type="evidence" value="ECO:0007669"/>
    <property type="project" value="InterPro"/>
</dbReference>
<evidence type="ECO:0000256" key="5">
    <source>
        <dbReference type="ARBA" id="ARBA00022448"/>
    </source>
</evidence>
<evidence type="ECO:0000256" key="3">
    <source>
        <dbReference type="ARBA" id="ARBA00008669"/>
    </source>
</evidence>
<dbReference type="Pfam" id="PF03810">
    <property type="entry name" value="IBN_N"/>
    <property type="match status" value="1"/>
</dbReference>
<dbReference type="Proteomes" id="UP000515163">
    <property type="component" value="Unplaced"/>
</dbReference>
<dbReference type="FunFam" id="1.25.10.10:FF:000057">
    <property type="entry name" value="Exportin-2 isoform 1"/>
    <property type="match status" value="1"/>
</dbReference>
<comment type="subcellular location">
    <subcellularLocation>
        <location evidence="2">Cytoplasm</location>
    </subcellularLocation>
    <subcellularLocation>
        <location evidence="1">Nucleus</location>
    </subcellularLocation>
</comment>
<evidence type="ECO:0000256" key="2">
    <source>
        <dbReference type="ARBA" id="ARBA00004496"/>
    </source>
</evidence>
<keyword evidence="7" id="KW-0653">Protein transport</keyword>
<evidence type="ECO:0000256" key="6">
    <source>
        <dbReference type="ARBA" id="ARBA00022490"/>
    </source>
</evidence>
<name>A0A6P8HKY8_ACTTE</name>
<dbReference type="Pfam" id="PF03378">
    <property type="entry name" value="CAS_CSE1"/>
    <property type="match status" value="1"/>
</dbReference>
<evidence type="ECO:0000256" key="4">
    <source>
        <dbReference type="ARBA" id="ARBA00018945"/>
    </source>
</evidence>
<feature type="domain" description="Importin N-terminal" evidence="10">
    <location>
        <begin position="26"/>
        <end position="100"/>
    </location>
</feature>
<dbReference type="GO" id="GO:0005049">
    <property type="term" value="F:nuclear export signal receptor activity"/>
    <property type="evidence" value="ECO:0007669"/>
    <property type="project" value="TreeGrafter"/>
</dbReference>
<dbReference type="InterPro" id="IPR011989">
    <property type="entry name" value="ARM-like"/>
</dbReference>
<keyword evidence="6" id="KW-0963">Cytoplasm</keyword>
<dbReference type="GeneID" id="116290462"/>
<keyword evidence="8" id="KW-0539">Nucleus</keyword>
<keyword evidence="5" id="KW-0813">Transport</keyword>